<feature type="domain" description="Nudix hydrolase" evidence="5">
    <location>
        <begin position="4"/>
        <end position="143"/>
    </location>
</feature>
<dbReference type="PRINTS" id="PR00502">
    <property type="entry name" value="NUDIXFAMILY"/>
</dbReference>
<dbReference type="InterPro" id="IPR020084">
    <property type="entry name" value="NUDIX_hydrolase_CS"/>
</dbReference>
<keyword evidence="7" id="KW-1185">Reference proteome</keyword>
<dbReference type="PROSITE" id="PS51462">
    <property type="entry name" value="NUDIX"/>
    <property type="match status" value="1"/>
</dbReference>
<evidence type="ECO:0000259" key="5">
    <source>
        <dbReference type="PROSITE" id="PS51462"/>
    </source>
</evidence>
<evidence type="ECO:0000256" key="2">
    <source>
        <dbReference type="ARBA" id="ARBA00022801"/>
    </source>
</evidence>
<evidence type="ECO:0000313" key="7">
    <source>
        <dbReference type="Proteomes" id="UP000640426"/>
    </source>
</evidence>
<keyword evidence="2 4" id="KW-0378">Hydrolase</keyword>
<comment type="cofactor">
    <cofactor evidence="1">
        <name>Mg(2+)</name>
        <dbReference type="ChEBI" id="CHEBI:18420"/>
    </cofactor>
</comment>
<comment type="caution">
    <text evidence="6">The sequence shown here is derived from an EMBL/GenBank/DDBJ whole genome shotgun (WGS) entry which is preliminary data.</text>
</comment>
<dbReference type="Pfam" id="PF00293">
    <property type="entry name" value="NUDIX"/>
    <property type="match status" value="1"/>
</dbReference>
<proteinExistence type="inferred from homology"/>
<evidence type="ECO:0000256" key="3">
    <source>
        <dbReference type="ARBA" id="ARBA00022842"/>
    </source>
</evidence>
<dbReference type="PROSITE" id="PS00893">
    <property type="entry name" value="NUDIX_BOX"/>
    <property type="match status" value="1"/>
</dbReference>
<dbReference type="EMBL" id="JAELXS010000008">
    <property type="protein sequence ID" value="MBJ6122908.1"/>
    <property type="molecule type" value="Genomic_DNA"/>
</dbReference>
<name>A0ABS0XS95_9SPHN</name>
<reference evidence="7" key="1">
    <citation type="submission" date="2020-12" db="EMBL/GenBank/DDBJ databases">
        <title>Hymenobacter sp.</title>
        <authorList>
            <person name="Kim M.K."/>
        </authorList>
    </citation>
    <scope>NUCLEOTIDE SEQUENCE [LARGE SCALE GENOMIC DNA]</scope>
    <source>
        <strain evidence="7">BT553</strain>
    </source>
</reference>
<dbReference type="Gene3D" id="3.90.79.10">
    <property type="entry name" value="Nucleoside Triphosphate Pyrophosphohydrolase"/>
    <property type="match status" value="1"/>
</dbReference>
<accession>A0ABS0XS95</accession>
<evidence type="ECO:0000256" key="1">
    <source>
        <dbReference type="ARBA" id="ARBA00001946"/>
    </source>
</evidence>
<dbReference type="CDD" id="cd04685">
    <property type="entry name" value="NUDIX_Hydrolase"/>
    <property type="match status" value="1"/>
</dbReference>
<dbReference type="InterPro" id="IPR015797">
    <property type="entry name" value="NUDIX_hydrolase-like_dom_sf"/>
</dbReference>
<dbReference type="RefSeq" id="WP_199039313.1">
    <property type="nucleotide sequence ID" value="NZ_JAELXS010000008.1"/>
</dbReference>
<keyword evidence="3" id="KW-0460">Magnesium</keyword>
<protein>
    <submittedName>
        <fullName evidence="6">NUDIX domain-containing protein</fullName>
    </submittedName>
</protein>
<dbReference type="PANTHER" id="PTHR43046:SF12">
    <property type="entry name" value="GDP-MANNOSE MANNOSYL HYDROLASE"/>
    <property type="match status" value="1"/>
</dbReference>
<dbReference type="InterPro" id="IPR020476">
    <property type="entry name" value="Nudix_hydrolase"/>
</dbReference>
<comment type="similarity">
    <text evidence="4">Belongs to the Nudix hydrolase family.</text>
</comment>
<sequence length="157" mass="17358">MARTSRPAARILLVDAAGRVLLFRFTPADRPPFWVTPGGAVDPGETYAAAARRELMEEVGLDRDCGPEVARRVVDFLTLEGVEVTADERFYRVEIDACDVVTTGHTPLEQRVMTNWHWFTRAEIAAHPEPIFPTDLIAMLEATDDLPATASARILPA</sequence>
<dbReference type="PANTHER" id="PTHR43046">
    <property type="entry name" value="GDP-MANNOSE MANNOSYL HYDROLASE"/>
    <property type="match status" value="1"/>
</dbReference>
<dbReference type="SUPFAM" id="SSF55811">
    <property type="entry name" value="Nudix"/>
    <property type="match status" value="1"/>
</dbReference>
<gene>
    <name evidence="6" type="ORF">JAO74_14005</name>
</gene>
<evidence type="ECO:0000256" key="4">
    <source>
        <dbReference type="RuleBase" id="RU003476"/>
    </source>
</evidence>
<dbReference type="Proteomes" id="UP000640426">
    <property type="component" value="Unassembled WGS sequence"/>
</dbReference>
<dbReference type="InterPro" id="IPR000086">
    <property type="entry name" value="NUDIX_hydrolase_dom"/>
</dbReference>
<organism evidence="6 7">
    <name type="scientific">Sphingomonas mollis</name>
    <dbReference type="NCBI Taxonomy" id="2795726"/>
    <lineage>
        <taxon>Bacteria</taxon>
        <taxon>Pseudomonadati</taxon>
        <taxon>Pseudomonadota</taxon>
        <taxon>Alphaproteobacteria</taxon>
        <taxon>Sphingomonadales</taxon>
        <taxon>Sphingomonadaceae</taxon>
        <taxon>Sphingomonas</taxon>
    </lineage>
</organism>
<evidence type="ECO:0000313" key="6">
    <source>
        <dbReference type="EMBL" id="MBJ6122908.1"/>
    </source>
</evidence>